<sequence length="89" mass="10041">MEYNFKLKNETYGHVVAEGEVNSTGAHEILFRFCGLTLPERMTFMEKILDKGANEHIVKSGSVGLNAYSIAVWNEEKLEAVKSTWSTPF</sequence>
<name>A0A410TBA1_9CAUD</name>
<dbReference type="EMBL" id="MK376953">
    <property type="protein sequence ID" value="QAU06311.1"/>
    <property type="molecule type" value="Genomic_DNA"/>
</dbReference>
<reference evidence="1 2" key="1">
    <citation type="submission" date="2019-01" db="EMBL/GenBank/DDBJ databases">
        <authorList>
            <person name="Mendiola A."/>
            <person name="Dhungana S."/>
            <person name="Koga A.P."/>
            <person name="Garlena R.A."/>
            <person name="Russell D.A."/>
            <person name="Pope W.H."/>
            <person name="Jacobs-Sera D."/>
            <person name="Hatfull G.F."/>
        </authorList>
    </citation>
    <scope>NUCLEOTIDE SEQUENCE [LARGE SCALE GENOMIC DNA]</scope>
</reference>
<dbReference type="KEGG" id="vg:55613865"/>
<dbReference type="Proteomes" id="UP000290536">
    <property type="component" value="Segment"/>
</dbReference>
<protein>
    <submittedName>
        <fullName evidence="1">Uncharacterized protein</fullName>
    </submittedName>
</protein>
<evidence type="ECO:0000313" key="2">
    <source>
        <dbReference type="Proteomes" id="UP000290536"/>
    </source>
</evidence>
<accession>A0A410TBA1</accession>
<dbReference type="RefSeq" id="YP_009843574.1">
    <property type="nucleotide sequence ID" value="NC_048749.1"/>
</dbReference>
<organism evidence="1 2">
    <name type="scientific">Gordonia phage Rickmore</name>
    <dbReference type="NCBI Taxonomy" id="2507854"/>
    <lineage>
        <taxon>Viruses</taxon>
        <taxon>Duplodnaviria</taxon>
        <taxon>Heunggongvirae</taxon>
        <taxon>Uroviricota</taxon>
        <taxon>Caudoviricetes</taxon>
        <taxon>Deejayvirinae</taxon>
        <taxon>Kenoshavirus</taxon>
        <taxon>Kenoshavirus rickmore</taxon>
    </lineage>
</organism>
<dbReference type="GeneID" id="55613865"/>
<evidence type="ECO:0000313" key="1">
    <source>
        <dbReference type="EMBL" id="QAU06311.1"/>
    </source>
</evidence>
<gene>
    <name evidence="1" type="primary">77</name>
    <name evidence="1" type="ORF">SEA_RICKMORE_77</name>
</gene>
<keyword evidence="2" id="KW-1185">Reference proteome</keyword>
<proteinExistence type="predicted"/>